<accession>A0A5P8W987</accession>
<proteinExistence type="predicted"/>
<gene>
    <name evidence="1" type="ORF">GXM_06819</name>
</gene>
<dbReference type="Proteomes" id="UP000326678">
    <property type="component" value="Chromosome Gxm1"/>
</dbReference>
<evidence type="ECO:0000313" key="2">
    <source>
        <dbReference type="Proteomes" id="UP000326678"/>
    </source>
</evidence>
<dbReference type="AlphaFoldDB" id="A0A5P8W987"/>
<name>A0A5P8W987_9NOSO</name>
<dbReference type="KEGG" id="nsh:GXM_06819"/>
<keyword evidence="2" id="KW-1185">Reference proteome</keyword>
<evidence type="ECO:0000313" key="1">
    <source>
        <dbReference type="EMBL" id="QFS49325.1"/>
    </source>
</evidence>
<reference evidence="1 2" key="1">
    <citation type="submission" date="2019-10" db="EMBL/GenBank/DDBJ databases">
        <title>Genomic and transcriptomic insights into the perfect genentic adaptation of a filamentous nitrogen-fixing cyanobacterium to rice fields.</title>
        <authorList>
            <person name="Chen Z."/>
        </authorList>
    </citation>
    <scope>NUCLEOTIDE SEQUENCE [LARGE SCALE GENOMIC DNA]</scope>
    <source>
        <strain evidence="1">CCNUC1</strain>
    </source>
</reference>
<protein>
    <submittedName>
        <fullName evidence="1">Uncharacterized protein</fullName>
    </submittedName>
</protein>
<sequence length="50" mass="6042">MHKATDKELFEPRFQGRELVRWLKERNTKLIVAIALVRLHLRSEQNKENV</sequence>
<dbReference type="EMBL" id="CP045226">
    <property type="protein sequence ID" value="QFS49325.1"/>
    <property type="molecule type" value="Genomic_DNA"/>
</dbReference>
<dbReference type="RefSeq" id="WP_194198688.1">
    <property type="nucleotide sequence ID" value="NZ_CP045226.1"/>
</dbReference>
<organism evidence="1 2">
    <name type="scientific">Nostoc sphaeroides CCNUC1</name>
    <dbReference type="NCBI Taxonomy" id="2653204"/>
    <lineage>
        <taxon>Bacteria</taxon>
        <taxon>Bacillati</taxon>
        <taxon>Cyanobacteriota</taxon>
        <taxon>Cyanophyceae</taxon>
        <taxon>Nostocales</taxon>
        <taxon>Nostocaceae</taxon>
        <taxon>Nostoc</taxon>
    </lineage>
</organism>